<protein>
    <submittedName>
        <fullName evidence="10">Branched-chain amino acid ABC transporter ATP-binding protein/permease</fullName>
    </submittedName>
</protein>
<dbReference type="SMART" id="SM00382">
    <property type="entry name" value="AAA"/>
    <property type="match status" value="1"/>
</dbReference>
<evidence type="ECO:0000256" key="1">
    <source>
        <dbReference type="ARBA" id="ARBA00004651"/>
    </source>
</evidence>
<dbReference type="CDD" id="cd03219">
    <property type="entry name" value="ABC_Mj1267_LivG_branched"/>
    <property type="match status" value="1"/>
</dbReference>
<proteinExistence type="predicted"/>
<dbReference type="Pfam" id="PF02653">
    <property type="entry name" value="BPD_transp_2"/>
    <property type="match status" value="1"/>
</dbReference>
<keyword evidence="3 8" id="KW-0812">Transmembrane</keyword>
<dbReference type="InterPro" id="IPR001851">
    <property type="entry name" value="ABC_transp_permease"/>
</dbReference>
<feature type="transmembrane region" description="Helical" evidence="8">
    <location>
        <begin position="280"/>
        <end position="298"/>
    </location>
</feature>
<feature type="transmembrane region" description="Helical" evidence="8">
    <location>
        <begin position="206"/>
        <end position="226"/>
    </location>
</feature>
<name>A0A7C0WUL7_9BACT</name>
<feature type="transmembrane region" description="Helical" evidence="8">
    <location>
        <begin position="34"/>
        <end position="54"/>
    </location>
</feature>
<dbReference type="InterPro" id="IPR003439">
    <property type="entry name" value="ABC_transporter-like_ATP-bd"/>
</dbReference>
<dbReference type="Proteomes" id="UP000886355">
    <property type="component" value="Unassembled WGS sequence"/>
</dbReference>
<dbReference type="Pfam" id="PF00005">
    <property type="entry name" value="ABC_tran"/>
    <property type="match status" value="1"/>
</dbReference>
<comment type="caution">
    <text evidence="10">The sequence shown here is derived from an EMBL/GenBank/DDBJ whole genome shotgun (WGS) entry which is preliminary data.</text>
</comment>
<evidence type="ECO:0000256" key="5">
    <source>
        <dbReference type="ARBA" id="ARBA00022840"/>
    </source>
</evidence>
<feature type="transmembrane region" description="Helical" evidence="8">
    <location>
        <begin position="157"/>
        <end position="176"/>
    </location>
</feature>
<feature type="transmembrane region" description="Helical" evidence="8">
    <location>
        <begin position="61"/>
        <end position="80"/>
    </location>
</feature>
<feature type="transmembrane region" description="Helical" evidence="8">
    <location>
        <begin position="113"/>
        <end position="134"/>
    </location>
</feature>
<keyword evidence="6 8" id="KW-1133">Transmembrane helix</keyword>
<keyword evidence="4" id="KW-0547">Nucleotide-binding</keyword>
<evidence type="ECO:0000313" key="10">
    <source>
        <dbReference type="EMBL" id="HDL89385.1"/>
    </source>
</evidence>
<accession>A0A7C0WUL7</accession>
<dbReference type="AlphaFoldDB" id="A0A7C0WUL7"/>
<keyword evidence="7 8" id="KW-0472">Membrane</keyword>
<sequence>MRKLKISRLNAFLLALMTVSLAVCYFFLQNDYIFLVLNIIALQAIAVTGLNILIDATGQISIGHAAFYGIGAYTSALVTVHLGWPIWAGCLASLCLVFLMSIILAVPTLRLHGHYLVMATLGFNIIVSIVLNQWESLTGGPSGFPGIPQIASGDRNFFLISTSTLAIFVTMTLILMQSKTGKIFKAIRQNESAIAASGINVEMYKIFAFVLSSLYAGFAGFLYAHYMSFISPKTFNIFRSLQWVTMAVVGGMGHITGGLIGTAVLTALPEFLHKFDEWHVFFYGFLLIICLVFFPKGLAPTVSSVIKKWHCSKGVRPPTLKKVGGQENIGQITLLPGVVGHADKDDLPLRLERVSLNFGGLQILSCISLTFEPGTIYGLIGPNGAGKTSLFNIITGFVRPAEGKVLLGGHDITKLPPYKRARLGIARTFQTVQIFPELTVFEHLLIAAGEGNNSFQDMLLYFFELAHVRNTPAGEISFFERKLLEIARAVSGRPRYLLLDEPCAGLNEAEKNKIISCIRQLHRHGVTVVLVDHHMDVVMNVVDRTVVLHQGRILCEGSPHEVRNHPDVVKAYLGQETLRGKDLQC</sequence>
<organism evidence="10">
    <name type="scientific">Thermodesulforhabdus norvegica</name>
    <dbReference type="NCBI Taxonomy" id="39841"/>
    <lineage>
        <taxon>Bacteria</taxon>
        <taxon>Pseudomonadati</taxon>
        <taxon>Thermodesulfobacteriota</taxon>
        <taxon>Syntrophobacteria</taxon>
        <taxon>Syntrophobacterales</taxon>
        <taxon>Thermodesulforhabdaceae</taxon>
        <taxon>Thermodesulforhabdus</taxon>
    </lineage>
</organism>
<dbReference type="Gene3D" id="3.40.50.300">
    <property type="entry name" value="P-loop containing nucleotide triphosphate hydrolases"/>
    <property type="match status" value="1"/>
</dbReference>
<evidence type="ECO:0000256" key="6">
    <source>
        <dbReference type="ARBA" id="ARBA00022989"/>
    </source>
</evidence>
<dbReference type="PROSITE" id="PS50893">
    <property type="entry name" value="ABC_TRANSPORTER_2"/>
    <property type="match status" value="1"/>
</dbReference>
<feature type="domain" description="ABC transporter" evidence="9">
    <location>
        <begin position="349"/>
        <end position="575"/>
    </location>
</feature>
<dbReference type="InterPro" id="IPR027417">
    <property type="entry name" value="P-loop_NTPase"/>
</dbReference>
<comment type="subcellular location">
    <subcellularLocation>
        <location evidence="1">Cell membrane</location>
        <topology evidence="1">Multi-pass membrane protein</topology>
    </subcellularLocation>
</comment>
<dbReference type="GO" id="GO:0005886">
    <property type="term" value="C:plasma membrane"/>
    <property type="evidence" value="ECO:0007669"/>
    <property type="project" value="UniProtKB-SubCell"/>
</dbReference>
<reference evidence="10" key="1">
    <citation type="journal article" date="2020" name="mSystems">
        <title>Genome- and Community-Level Interaction Insights into Carbon Utilization and Element Cycling Functions of Hydrothermarchaeota in Hydrothermal Sediment.</title>
        <authorList>
            <person name="Zhou Z."/>
            <person name="Liu Y."/>
            <person name="Xu W."/>
            <person name="Pan J."/>
            <person name="Luo Z.H."/>
            <person name="Li M."/>
        </authorList>
    </citation>
    <scope>NUCLEOTIDE SEQUENCE [LARGE SCALE GENOMIC DNA]</scope>
    <source>
        <strain evidence="10">HyVt-19</strain>
    </source>
</reference>
<evidence type="ECO:0000256" key="4">
    <source>
        <dbReference type="ARBA" id="ARBA00022741"/>
    </source>
</evidence>
<dbReference type="InterPro" id="IPR032823">
    <property type="entry name" value="BCA_ABC_TP_C"/>
</dbReference>
<keyword evidence="2" id="KW-1003">Cell membrane</keyword>
<dbReference type="SUPFAM" id="SSF52540">
    <property type="entry name" value="P-loop containing nucleoside triphosphate hydrolases"/>
    <property type="match status" value="1"/>
</dbReference>
<dbReference type="EMBL" id="DQZW01000027">
    <property type="protein sequence ID" value="HDL89385.1"/>
    <property type="molecule type" value="Genomic_DNA"/>
</dbReference>
<feature type="transmembrane region" description="Helical" evidence="8">
    <location>
        <begin position="9"/>
        <end position="28"/>
    </location>
</feature>
<evidence type="ECO:0000259" key="9">
    <source>
        <dbReference type="PROSITE" id="PS50893"/>
    </source>
</evidence>
<feature type="transmembrane region" description="Helical" evidence="8">
    <location>
        <begin position="86"/>
        <end position="106"/>
    </location>
</feature>
<dbReference type="InterPro" id="IPR003593">
    <property type="entry name" value="AAA+_ATPase"/>
</dbReference>
<dbReference type="PANTHER" id="PTHR30482:SF10">
    <property type="entry name" value="HIGH-AFFINITY BRANCHED-CHAIN AMINO ACID TRANSPORT PROTEIN BRAE"/>
    <property type="match status" value="1"/>
</dbReference>
<dbReference type="InterPro" id="IPR043428">
    <property type="entry name" value="LivM-like"/>
</dbReference>
<dbReference type="GO" id="GO:0005524">
    <property type="term" value="F:ATP binding"/>
    <property type="evidence" value="ECO:0007669"/>
    <property type="project" value="UniProtKB-KW"/>
</dbReference>
<gene>
    <name evidence="10" type="ORF">ENG14_00600</name>
</gene>
<keyword evidence="5 10" id="KW-0067">ATP-binding</keyword>
<evidence type="ECO:0000256" key="2">
    <source>
        <dbReference type="ARBA" id="ARBA00022475"/>
    </source>
</evidence>
<evidence type="ECO:0000256" key="7">
    <source>
        <dbReference type="ARBA" id="ARBA00023136"/>
    </source>
</evidence>
<evidence type="ECO:0000256" key="8">
    <source>
        <dbReference type="SAM" id="Phobius"/>
    </source>
</evidence>
<dbReference type="Pfam" id="PF12399">
    <property type="entry name" value="BCA_ABC_TP_C"/>
    <property type="match status" value="1"/>
</dbReference>
<dbReference type="GO" id="GO:0015658">
    <property type="term" value="F:branched-chain amino acid transmembrane transporter activity"/>
    <property type="evidence" value="ECO:0007669"/>
    <property type="project" value="InterPro"/>
</dbReference>
<dbReference type="GO" id="GO:0016887">
    <property type="term" value="F:ATP hydrolysis activity"/>
    <property type="evidence" value="ECO:0007669"/>
    <property type="project" value="InterPro"/>
</dbReference>
<dbReference type="PANTHER" id="PTHR30482">
    <property type="entry name" value="HIGH-AFFINITY BRANCHED-CHAIN AMINO ACID TRANSPORT SYSTEM PERMEASE"/>
    <property type="match status" value="1"/>
</dbReference>
<feature type="transmembrane region" description="Helical" evidence="8">
    <location>
        <begin position="246"/>
        <end position="268"/>
    </location>
</feature>
<dbReference type="CDD" id="cd06581">
    <property type="entry name" value="TM_PBP1_LivM_like"/>
    <property type="match status" value="1"/>
</dbReference>
<evidence type="ECO:0000256" key="3">
    <source>
        <dbReference type="ARBA" id="ARBA00022692"/>
    </source>
</evidence>